<feature type="compositionally biased region" description="Polar residues" evidence="4">
    <location>
        <begin position="801"/>
        <end position="810"/>
    </location>
</feature>
<evidence type="ECO:0000256" key="5">
    <source>
        <dbReference type="SAM" id="Phobius"/>
    </source>
</evidence>
<dbReference type="InterPro" id="IPR056217">
    <property type="entry name" value="THSD1_N"/>
</dbReference>
<dbReference type="Pfam" id="PF24306">
    <property type="entry name" value="THSD1_N"/>
    <property type="match status" value="1"/>
</dbReference>
<sequence length="883" mass="98723">MSFGSVVGYEQQKELGAYLIRMKQMLKDFSNLLLVVLCDYVLGTVEYLLLEQPTHIALSNGTVSVGLRNYDGSHATLGNLSVVLTDASTNQTVAKKPIVQGPERGMVTFECFNFKSAGNYSFKMVSEFFNGTDPQWNGKTAPLTVVWPAFHFDLRRTEGGLRNSLQLALFTDVYLCPRNETVFFLDIVLTSRFYELETLIVKESVGMRTRKKLDLFQSQLVTFDCQLVSQEPYLAVLLKAAETNSVVDSTGPIDLVRKFGFRLAVPGETTCESSVVVSVLPPPCTSSGGHITVFKCRLGPLCNTALELQESVVDPESKQTAFNCSLFDKGTHRYCFEFRQLEQRGSALRAKECVLIQRNVESWSPWQAWSSCSVTCGDGIRQRHRDCLPSVPVLAQQECVGRLRETSLCSLEECSTTRPVPITPLHDGQRATNNLVTVTGISLCLSIIFATVLVTLWRKLWRTQKCGTPMRCDSAHSPGFRKNSDEENIYQAGGQQRGDSFSEGEAPRSPQEEPGGLLNLRSLPCAPEEDEEGCSVNGSFQSGAQKIIPPIFSYRLAQQQLKEMKKKGLTEATQVYHVSQNPLADTMKAESPEAMAANKFRIKSPFLEPSLGHPGCRPGSRVGFDVSAIESPWSPPHTVIKRSHLRYLDYKAEPSERGFLRSSQFRRTASFHEARKAKPFRKRSMSTLTPSQTPHKQCRARMWSYVGEEHPPSKPQRVKQSMIELKQYPSAVLTPEVTAGGGVQNPHRWEAPLGKKPDLLSNRLPLSQMLCADKAEQKGNRGSPLLSHGPTWRKEPARASLRNTQQRADTLSPTQYRKGKCQSFPSDPKYCFYDNSTFGLTESEQQMIDLPGYFGCNEEGELSTFKYRESGDLTSLMPLWQRL</sequence>
<feature type="compositionally biased region" description="Polar residues" evidence="4">
    <location>
        <begin position="685"/>
        <end position="695"/>
    </location>
</feature>
<feature type="domain" description="THSD1 N-terminal" evidence="6">
    <location>
        <begin position="47"/>
        <end position="143"/>
    </location>
</feature>
<dbReference type="PANTHER" id="PTHR16311">
    <property type="entry name" value="THROMBOSPONDIN TYPE I DOMAIN-CONTAINING 1"/>
    <property type="match status" value="1"/>
</dbReference>
<keyword evidence="2" id="KW-1015">Disulfide bond</keyword>
<evidence type="ECO:0000259" key="8">
    <source>
        <dbReference type="Pfam" id="PF24311"/>
    </source>
</evidence>
<evidence type="ECO:0000256" key="2">
    <source>
        <dbReference type="ARBA" id="ARBA00023157"/>
    </source>
</evidence>
<dbReference type="PANTHER" id="PTHR16311:SF3">
    <property type="entry name" value="THROMBOSPONDIN TYPE-1 DOMAIN-CONTAINING PROTEIN 1"/>
    <property type="match status" value="1"/>
</dbReference>
<protein>
    <recommendedName>
        <fullName evidence="11">Thrombospondin type-1 domain-containing protein 1</fullName>
    </recommendedName>
</protein>
<dbReference type="InterPro" id="IPR056219">
    <property type="entry name" value="THSD1_D3"/>
</dbReference>
<feature type="region of interest" description="Disordered" evidence="4">
    <location>
        <begin position="776"/>
        <end position="810"/>
    </location>
</feature>
<dbReference type="Gene3D" id="2.20.100.10">
    <property type="entry name" value="Thrombospondin type-1 (TSP1) repeat"/>
    <property type="match status" value="1"/>
</dbReference>
<evidence type="ECO:0000256" key="1">
    <source>
        <dbReference type="ARBA" id="ARBA00022729"/>
    </source>
</evidence>
<keyword evidence="5" id="KW-1133">Transmembrane helix</keyword>
<dbReference type="EMBL" id="JAPFRF010000002">
    <property type="protein sequence ID" value="KAJ7341512.1"/>
    <property type="molecule type" value="Genomic_DNA"/>
</dbReference>
<dbReference type="PROSITE" id="PS50092">
    <property type="entry name" value="TSP1"/>
    <property type="match status" value="1"/>
</dbReference>
<name>A0A9Q0Y484_9SAUR</name>
<dbReference type="OrthoDB" id="16692at2759"/>
<gene>
    <name evidence="9" type="ORF">JRQ81_005699</name>
</gene>
<dbReference type="Proteomes" id="UP001142489">
    <property type="component" value="Unassembled WGS sequence"/>
</dbReference>
<dbReference type="Pfam" id="PF00090">
    <property type="entry name" value="TSP_1"/>
    <property type="match status" value="1"/>
</dbReference>
<dbReference type="GO" id="GO:0071944">
    <property type="term" value="C:cell periphery"/>
    <property type="evidence" value="ECO:0007669"/>
    <property type="project" value="TreeGrafter"/>
</dbReference>
<evidence type="ECO:0000313" key="10">
    <source>
        <dbReference type="Proteomes" id="UP001142489"/>
    </source>
</evidence>
<dbReference type="SUPFAM" id="SSF82895">
    <property type="entry name" value="TSP-1 type 1 repeat"/>
    <property type="match status" value="1"/>
</dbReference>
<reference evidence="9" key="1">
    <citation type="journal article" date="2023" name="DNA Res.">
        <title>Chromosome-level genome assembly of Phrynocephalus forsythii using third-generation DNA sequencing and Hi-C analysis.</title>
        <authorList>
            <person name="Qi Y."/>
            <person name="Zhao W."/>
            <person name="Zhao Y."/>
            <person name="Niu C."/>
            <person name="Cao S."/>
            <person name="Zhang Y."/>
        </authorList>
    </citation>
    <scope>NUCLEOTIDE SEQUENCE</scope>
    <source>
        <tissue evidence="9">Muscle</tissue>
    </source>
</reference>
<comment type="caution">
    <text evidence="9">The sequence shown here is derived from an EMBL/GenBank/DDBJ whole genome shotgun (WGS) entry which is preliminary data.</text>
</comment>
<dbReference type="AlphaFoldDB" id="A0A9Q0Y484"/>
<accession>A0A9Q0Y484</accession>
<dbReference type="Pfam" id="PF24311">
    <property type="entry name" value="THSD1_D3"/>
    <property type="match status" value="1"/>
</dbReference>
<evidence type="ECO:0000259" key="6">
    <source>
        <dbReference type="Pfam" id="PF24306"/>
    </source>
</evidence>
<keyword evidence="10" id="KW-1185">Reference proteome</keyword>
<evidence type="ECO:0000256" key="3">
    <source>
        <dbReference type="ARBA" id="ARBA00023180"/>
    </source>
</evidence>
<feature type="transmembrane region" description="Helical" evidence="5">
    <location>
        <begin position="435"/>
        <end position="457"/>
    </location>
</feature>
<dbReference type="GO" id="GO:0005737">
    <property type="term" value="C:cytoplasm"/>
    <property type="evidence" value="ECO:0007669"/>
    <property type="project" value="UniProtKB-ARBA"/>
</dbReference>
<evidence type="ECO:0000313" key="9">
    <source>
        <dbReference type="EMBL" id="KAJ7341512.1"/>
    </source>
</evidence>
<feature type="region of interest" description="Disordered" evidence="4">
    <location>
        <begin position="494"/>
        <end position="517"/>
    </location>
</feature>
<keyword evidence="3" id="KW-0325">Glycoprotein</keyword>
<evidence type="ECO:0000259" key="7">
    <source>
        <dbReference type="Pfam" id="PF24310"/>
    </source>
</evidence>
<feature type="domain" description="THSD1 third Ig-like" evidence="8">
    <location>
        <begin position="261"/>
        <end position="358"/>
    </location>
</feature>
<feature type="domain" description="THSD1 second Ig-like" evidence="7">
    <location>
        <begin position="148"/>
        <end position="253"/>
    </location>
</feature>
<organism evidence="9 10">
    <name type="scientific">Phrynocephalus forsythii</name>
    <dbReference type="NCBI Taxonomy" id="171643"/>
    <lineage>
        <taxon>Eukaryota</taxon>
        <taxon>Metazoa</taxon>
        <taxon>Chordata</taxon>
        <taxon>Craniata</taxon>
        <taxon>Vertebrata</taxon>
        <taxon>Euteleostomi</taxon>
        <taxon>Lepidosauria</taxon>
        <taxon>Squamata</taxon>
        <taxon>Bifurcata</taxon>
        <taxon>Unidentata</taxon>
        <taxon>Episquamata</taxon>
        <taxon>Toxicofera</taxon>
        <taxon>Iguania</taxon>
        <taxon>Acrodonta</taxon>
        <taxon>Agamidae</taxon>
        <taxon>Agaminae</taxon>
        <taxon>Phrynocephalus</taxon>
    </lineage>
</organism>
<proteinExistence type="predicted"/>
<keyword evidence="5" id="KW-0472">Membrane</keyword>
<keyword evidence="1" id="KW-0732">Signal</keyword>
<feature type="region of interest" description="Disordered" evidence="4">
    <location>
        <begin position="678"/>
        <end position="698"/>
    </location>
</feature>
<dbReference type="Pfam" id="PF24310">
    <property type="entry name" value="THSD1_D2"/>
    <property type="match status" value="1"/>
</dbReference>
<dbReference type="InterPro" id="IPR056218">
    <property type="entry name" value="THSD1_D2"/>
</dbReference>
<dbReference type="InterPro" id="IPR036383">
    <property type="entry name" value="TSP1_rpt_sf"/>
</dbReference>
<dbReference type="FunFam" id="2.20.100.10:FF:000115">
    <property type="entry name" value="Thrombospondin type-1 domain-containing protein 1"/>
    <property type="match status" value="1"/>
</dbReference>
<dbReference type="SMART" id="SM00209">
    <property type="entry name" value="TSP1"/>
    <property type="match status" value="1"/>
</dbReference>
<evidence type="ECO:0008006" key="11">
    <source>
        <dbReference type="Google" id="ProtNLM"/>
    </source>
</evidence>
<evidence type="ECO:0000256" key="4">
    <source>
        <dbReference type="SAM" id="MobiDB-lite"/>
    </source>
</evidence>
<keyword evidence="5" id="KW-0812">Transmembrane</keyword>
<dbReference type="InterPro" id="IPR000884">
    <property type="entry name" value="TSP1_rpt"/>
</dbReference>
<dbReference type="InterPro" id="IPR038877">
    <property type="entry name" value="THSD1"/>
</dbReference>